<reference evidence="3" key="1">
    <citation type="journal article" date="2019" name="Int. J. Syst. Evol. Microbiol.">
        <title>The Global Catalogue of Microorganisms (GCM) 10K type strain sequencing project: providing services to taxonomists for standard genome sequencing and annotation.</title>
        <authorList>
            <consortium name="The Broad Institute Genomics Platform"/>
            <consortium name="The Broad Institute Genome Sequencing Center for Infectious Disease"/>
            <person name="Wu L."/>
            <person name="Ma J."/>
        </authorList>
    </citation>
    <scope>NUCLEOTIDE SEQUENCE [LARGE SCALE GENOMIC DNA]</scope>
    <source>
        <strain evidence="3">JCM 32105</strain>
    </source>
</reference>
<evidence type="ECO:0000259" key="1">
    <source>
        <dbReference type="Pfam" id="PF18962"/>
    </source>
</evidence>
<comment type="caution">
    <text evidence="2">The sequence shown here is derived from an EMBL/GenBank/DDBJ whole genome shotgun (WGS) entry which is preliminary data.</text>
</comment>
<organism evidence="2 3">
    <name type="scientific">Nemorincola caseinilytica</name>
    <dbReference type="NCBI Taxonomy" id="2054315"/>
    <lineage>
        <taxon>Bacteria</taxon>
        <taxon>Pseudomonadati</taxon>
        <taxon>Bacteroidota</taxon>
        <taxon>Chitinophagia</taxon>
        <taxon>Chitinophagales</taxon>
        <taxon>Chitinophagaceae</taxon>
        <taxon>Nemorincola</taxon>
    </lineage>
</organism>
<sequence length="465" mass="52923">MNARHTQMVSQLLQLNTGHNVAMKSTAVPTQRVIAQSTRDNILVSYTDSVLLRYTGMRKSKYDYNNMIYAYNYAYSTTPMFNYAGIFNTPQVQYDTFVHWTINPFTMPAFNLYEGNFATHNTDHNIVHFTQLFVDSATNDNRSFANTFTATKKIGKGCWFNLNAGVEDSAMIQYFSYDASDRLKADSIYERHLGVWRIAAKSYYTYDAGGNLVTIDHYANVSDTSFLLPLVQQSKYVNTYDASNRLTSVYTSMHDGTTLSPYVKDTFGYSGTLTYHNSWRQHQFDEIHGTWWPQYRMTKHIASGKPDTIYHDGWDSILNMWTPISKDIASYNTYGDPDTLQNYLYNWTSYSISPDYTTVYYYETFSDTTPVAVKHTAIANTGNVTIFPNPAHSTISVQCSGMAGAGSHLRLTIYNMQGQAIMRHAITDPARTEVPVGVLAAGMYWVLVDDPATQQRYGQCRFVKE</sequence>
<dbReference type="Pfam" id="PF18962">
    <property type="entry name" value="Por_Secre_tail"/>
    <property type="match status" value="1"/>
</dbReference>
<name>A0ABP8N928_9BACT</name>
<dbReference type="EMBL" id="BAABFA010000008">
    <property type="protein sequence ID" value="GAA4463408.1"/>
    <property type="molecule type" value="Genomic_DNA"/>
</dbReference>
<dbReference type="Proteomes" id="UP001500067">
    <property type="component" value="Unassembled WGS sequence"/>
</dbReference>
<proteinExistence type="predicted"/>
<evidence type="ECO:0000313" key="2">
    <source>
        <dbReference type="EMBL" id="GAA4463408.1"/>
    </source>
</evidence>
<dbReference type="NCBIfam" id="TIGR04183">
    <property type="entry name" value="Por_Secre_tail"/>
    <property type="match status" value="1"/>
</dbReference>
<dbReference type="InterPro" id="IPR026444">
    <property type="entry name" value="Secre_tail"/>
</dbReference>
<keyword evidence="3" id="KW-1185">Reference proteome</keyword>
<gene>
    <name evidence="2" type="ORF">GCM10023093_11780</name>
</gene>
<protein>
    <recommendedName>
        <fullName evidence="1">Secretion system C-terminal sorting domain-containing protein</fullName>
    </recommendedName>
</protein>
<dbReference type="Gene3D" id="2.40.128.720">
    <property type="match status" value="1"/>
</dbReference>
<feature type="domain" description="Secretion system C-terminal sorting" evidence="1">
    <location>
        <begin position="386"/>
        <end position="451"/>
    </location>
</feature>
<evidence type="ECO:0000313" key="3">
    <source>
        <dbReference type="Proteomes" id="UP001500067"/>
    </source>
</evidence>
<accession>A0ABP8N928</accession>